<dbReference type="Proteomes" id="UP000007303">
    <property type="component" value="Unassembled WGS sequence"/>
</dbReference>
<dbReference type="InterPro" id="IPR036179">
    <property type="entry name" value="Ig-like_dom_sf"/>
</dbReference>
<dbReference type="SUPFAM" id="SSF48726">
    <property type="entry name" value="Immunoglobulin"/>
    <property type="match status" value="2"/>
</dbReference>
<dbReference type="InterPro" id="IPR013106">
    <property type="entry name" value="Ig_V-set"/>
</dbReference>
<gene>
    <name evidence="5" type="ORF">GSTENG00006954001</name>
</gene>
<organism evidence="5">
    <name type="scientific">Tetraodon nigroviridis</name>
    <name type="common">Spotted green pufferfish</name>
    <name type="synonym">Chelonodon nigroviridis</name>
    <dbReference type="NCBI Taxonomy" id="99883"/>
    <lineage>
        <taxon>Eukaryota</taxon>
        <taxon>Metazoa</taxon>
        <taxon>Chordata</taxon>
        <taxon>Craniata</taxon>
        <taxon>Vertebrata</taxon>
        <taxon>Euteleostomi</taxon>
        <taxon>Actinopterygii</taxon>
        <taxon>Neopterygii</taxon>
        <taxon>Teleostei</taxon>
        <taxon>Neoteleostei</taxon>
        <taxon>Acanthomorphata</taxon>
        <taxon>Eupercaria</taxon>
        <taxon>Tetraodontiformes</taxon>
        <taxon>Tetradontoidea</taxon>
        <taxon>Tetraodontidae</taxon>
        <taxon>Tetraodon</taxon>
    </lineage>
</organism>
<dbReference type="PROSITE" id="PS50835">
    <property type="entry name" value="IG_LIKE"/>
    <property type="match status" value="1"/>
</dbReference>
<dbReference type="Pfam" id="PF07686">
    <property type="entry name" value="V-set"/>
    <property type="match status" value="2"/>
</dbReference>
<keyword evidence="3" id="KW-0732">Signal</keyword>
<evidence type="ECO:0000259" key="4">
    <source>
        <dbReference type="PROSITE" id="PS50835"/>
    </source>
</evidence>
<keyword evidence="2" id="KW-1133">Transmembrane helix</keyword>
<dbReference type="InterPro" id="IPR039090">
    <property type="entry name" value="CD7"/>
</dbReference>
<dbReference type="OrthoDB" id="8952209at2759"/>
<proteinExistence type="predicted"/>
<dbReference type="OMA" id="ENHYERP"/>
<dbReference type="KEGG" id="tng:GSTEN00006954G001"/>
<keyword evidence="2" id="KW-0812">Transmembrane</keyword>
<evidence type="ECO:0000256" key="2">
    <source>
        <dbReference type="SAM" id="Phobius"/>
    </source>
</evidence>
<name>Q4T575_TETNG</name>
<feature type="chain" id="PRO_5014105126" evidence="3">
    <location>
        <begin position="24"/>
        <end position="372"/>
    </location>
</feature>
<dbReference type="GO" id="GO:0038023">
    <property type="term" value="F:signaling receptor activity"/>
    <property type="evidence" value="ECO:0007669"/>
    <property type="project" value="InterPro"/>
</dbReference>
<feature type="compositionally biased region" description="Polar residues" evidence="1">
    <location>
        <begin position="352"/>
        <end position="364"/>
    </location>
</feature>
<reference evidence="5" key="2">
    <citation type="submission" date="2004-02" db="EMBL/GenBank/DDBJ databases">
        <authorList>
            <consortium name="Genoscope"/>
            <consortium name="Whitehead Institute Centre for Genome Research"/>
        </authorList>
    </citation>
    <scope>NUCLEOTIDE SEQUENCE</scope>
</reference>
<dbReference type="GeneTree" id="ENSGT00530000069385"/>
<dbReference type="GO" id="GO:0002250">
    <property type="term" value="P:adaptive immune response"/>
    <property type="evidence" value="ECO:0007669"/>
    <property type="project" value="InterPro"/>
</dbReference>
<dbReference type="Gene3D" id="2.60.40.10">
    <property type="entry name" value="Immunoglobulins"/>
    <property type="match status" value="2"/>
</dbReference>
<dbReference type="PANTHER" id="PTHR15343">
    <property type="entry name" value="CD7"/>
    <property type="match status" value="1"/>
</dbReference>
<feature type="region of interest" description="Disordered" evidence="1">
    <location>
        <begin position="333"/>
        <end position="372"/>
    </location>
</feature>
<evidence type="ECO:0000256" key="1">
    <source>
        <dbReference type="SAM" id="MobiDB-lite"/>
    </source>
</evidence>
<keyword evidence="2" id="KW-0472">Membrane</keyword>
<dbReference type="SMART" id="SM00406">
    <property type="entry name" value="IGv"/>
    <property type="match status" value="2"/>
</dbReference>
<evidence type="ECO:0000313" key="6">
    <source>
        <dbReference type="Ensembl" id="ENSTNIP00000006798.1"/>
    </source>
</evidence>
<evidence type="ECO:0000256" key="3">
    <source>
        <dbReference type="SAM" id="SignalP"/>
    </source>
</evidence>
<dbReference type="SMART" id="SM00409">
    <property type="entry name" value="IG"/>
    <property type="match status" value="2"/>
</dbReference>
<dbReference type="GO" id="GO:0016020">
    <property type="term" value="C:membrane"/>
    <property type="evidence" value="ECO:0007669"/>
    <property type="project" value="InterPro"/>
</dbReference>
<feature type="domain" description="Ig-like" evidence="4">
    <location>
        <begin position="19"/>
        <end position="124"/>
    </location>
</feature>
<dbReference type="InterPro" id="IPR007110">
    <property type="entry name" value="Ig-like_dom"/>
</dbReference>
<reference evidence="5 7" key="1">
    <citation type="journal article" date="2004" name="Nature">
        <title>Genome duplication in the teleost fish Tetraodon nigroviridis reveals the early vertebrate proto-karyotype.</title>
        <authorList>
            <person name="Jaillon O."/>
            <person name="Aury J.-M."/>
            <person name="Brunet F."/>
            <person name="Petit J.-L."/>
            <person name="Stange-Thomann N."/>
            <person name="Mauceli E."/>
            <person name="Bouneau L."/>
            <person name="Fischer C."/>
            <person name="Ozouf-Costaz C."/>
            <person name="Bernot A."/>
            <person name="Nicaud S."/>
            <person name="Jaffe D."/>
            <person name="Fisher S."/>
            <person name="Lutfalla G."/>
            <person name="Dossat C."/>
            <person name="Segurens B."/>
            <person name="Dasilva C."/>
            <person name="Salanoubat M."/>
            <person name="Levy M."/>
            <person name="Boudet N."/>
            <person name="Castellano S."/>
            <person name="Anthouard V."/>
            <person name="Jubin C."/>
            <person name="Castelli V."/>
            <person name="Katinka M."/>
            <person name="Vacherie B."/>
            <person name="Biemont C."/>
            <person name="Skalli Z."/>
            <person name="Cattolico L."/>
            <person name="Poulain J."/>
            <person name="De Berardinis V."/>
            <person name="Cruaud C."/>
            <person name="Duprat S."/>
            <person name="Brottier P."/>
            <person name="Coutanceau J.-P."/>
            <person name="Gouzy J."/>
            <person name="Parra G."/>
            <person name="Lardier G."/>
            <person name="Chapple C."/>
            <person name="McKernan K.J."/>
            <person name="McEwan P."/>
            <person name="Bosak S."/>
            <person name="Kellis M."/>
            <person name="Volff J.-N."/>
            <person name="Guigo R."/>
            <person name="Zody M.C."/>
            <person name="Mesirov J."/>
            <person name="Lindblad-Toh K."/>
            <person name="Birren B."/>
            <person name="Nusbaum C."/>
            <person name="Kahn D."/>
            <person name="Robinson-Rechavi M."/>
            <person name="Laudet V."/>
            <person name="Schachter V."/>
            <person name="Quetier F."/>
            <person name="Saurin W."/>
            <person name="Scarpelli C."/>
            <person name="Wincker P."/>
            <person name="Lander E.S."/>
            <person name="Weissenbach J."/>
            <person name="Roest Crollius H."/>
        </authorList>
    </citation>
    <scope>NUCLEOTIDE SEQUENCE [LARGE SCALE GENOMIC DNA]</scope>
</reference>
<reference evidence="6" key="3">
    <citation type="submission" date="2025-05" db="UniProtKB">
        <authorList>
            <consortium name="Ensembl"/>
        </authorList>
    </citation>
    <scope>IDENTIFICATION</scope>
</reference>
<protein>
    <submittedName>
        <fullName evidence="5">(spotted green pufferfish) hypothetical protein</fullName>
    </submittedName>
</protein>
<dbReference type="EMBL" id="CAAE01009372">
    <property type="protein sequence ID" value="CAF91957.1"/>
    <property type="molecule type" value="Genomic_DNA"/>
</dbReference>
<evidence type="ECO:0000313" key="7">
    <source>
        <dbReference type="Proteomes" id="UP000007303"/>
    </source>
</evidence>
<feature type="signal peptide" evidence="3">
    <location>
        <begin position="1"/>
        <end position="23"/>
    </location>
</feature>
<keyword evidence="7" id="KW-1185">Reference proteome</keyword>
<dbReference type="InterPro" id="IPR013783">
    <property type="entry name" value="Ig-like_fold"/>
</dbReference>
<sequence>MVAFGYLLCVWTLVITTTPRAGAEVLFLERREGQSVLLPCALERPDLSPFGVYLKRTWRQSTTVLYKYTENDIAVDSSGQSRISVGGDPSTRQLNITISQLTVGDTDRYSCEFEVAVAASTDLYLPGTNDFFLLVTAVRPSVLPGDAGGPVEVDWVRACVGGSAQVPCPLPSGERGAVEGVILQRRRGNAAVEVLYDSKRLHGSGSSSSSQFPSERIQLSSAPGPAGITYNLSLQQLQLQDSGLYSCQLLQRGGADGGAALGRSAVFVLVEGGGECSCSSFPALLYALSSAVVLLLLLLLFCLVFVVFQTKSHRGAKVCSQVPIYEEMARLQDGPPGALPPGQEHKPCPVKTTPSMNYYETPSRTLRKADPE</sequence>
<dbReference type="HOGENOM" id="CLU_743870_0_0_1"/>
<feature type="transmembrane region" description="Helical" evidence="2">
    <location>
        <begin position="284"/>
        <end position="308"/>
    </location>
</feature>
<dbReference type="InterPro" id="IPR003599">
    <property type="entry name" value="Ig_sub"/>
</dbReference>
<dbReference type="AlphaFoldDB" id="Q4T575"/>
<evidence type="ECO:0000313" key="5">
    <source>
        <dbReference type="EMBL" id="CAF91957.1"/>
    </source>
</evidence>
<dbReference type="Ensembl" id="ENSTNIT00000006949.1">
    <property type="protein sequence ID" value="ENSTNIP00000006798.1"/>
    <property type="gene ID" value="ENSTNIG00000004177.1"/>
</dbReference>
<dbReference type="PANTHER" id="PTHR15343:SF0">
    <property type="entry name" value="T-CELL ANTIGEN CD7"/>
    <property type="match status" value="1"/>
</dbReference>
<accession>Q4T575</accession>